<dbReference type="InterPro" id="IPR013324">
    <property type="entry name" value="RNA_pol_sigma_r3/r4-like"/>
</dbReference>
<evidence type="ECO:0000313" key="9">
    <source>
        <dbReference type="Proteomes" id="UP001501444"/>
    </source>
</evidence>
<dbReference type="InterPro" id="IPR013325">
    <property type="entry name" value="RNA_pol_sigma_r2"/>
</dbReference>
<feature type="domain" description="RNA polymerase sigma factor 70 region 4 type 2" evidence="7">
    <location>
        <begin position="105"/>
        <end position="154"/>
    </location>
</feature>
<comment type="similarity">
    <text evidence="1">Belongs to the sigma-70 factor family. ECF subfamily.</text>
</comment>
<proteinExistence type="inferred from homology"/>
<organism evidence="8 9">
    <name type="scientific">Dactylosporangium salmoneum</name>
    <dbReference type="NCBI Taxonomy" id="53361"/>
    <lineage>
        <taxon>Bacteria</taxon>
        <taxon>Bacillati</taxon>
        <taxon>Actinomycetota</taxon>
        <taxon>Actinomycetes</taxon>
        <taxon>Micromonosporales</taxon>
        <taxon>Micromonosporaceae</taxon>
        <taxon>Dactylosporangium</taxon>
    </lineage>
</organism>
<dbReference type="Gene3D" id="1.10.1740.10">
    <property type="match status" value="1"/>
</dbReference>
<keyword evidence="9" id="KW-1185">Reference proteome</keyword>
<evidence type="ECO:0000259" key="6">
    <source>
        <dbReference type="Pfam" id="PF04542"/>
    </source>
</evidence>
<name>A0ABN3G574_9ACTN</name>
<dbReference type="InterPro" id="IPR039425">
    <property type="entry name" value="RNA_pol_sigma-70-like"/>
</dbReference>
<dbReference type="Pfam" id="PF08281">
    <property type="entry name" value="Sigma70_r4_2"/>
    <property type="match status" value="1"/>
</dbReference>
<dbReference type="InterPro" id="IPR007627">
    <property type="entry name" value="RNA_pol_sigma70_r2"/>
</dbReference>
<comment type="caution">
    <text evidence="8">The sequence shown here is derived from an EMBL/GenBank/DDBJ whole genome shotgun (WGS) entry which is preliminary data.</text>
</comment>
<dbReference type="SUPFAM" id="SSF88659">
    <property type="entry name" value="Sigma3 and sigma4 domains of RNA polymerase sigma factors"/>
    <property type="match status" value="1"/>
</dbReference>
<sequence length="163" mass="18124">MSLGYELIEQRPALHRYVTSLVVTDPHHVEDIVQETLLRAWQDADRLGRDARPIRMWLFRTARNLVIDAWRKRRAVPAGLAADLFADRPDHANVAETVCDRVVLTDGLRRLPPAQREILVHVHLLGRGGEEVAAGLGIPPGTVKSRTHTAIRALRETLGSAAA</sequence>
<keyword evidence="4" id="KW-0238">DNA-binding</keyword>
<protein>
    <submittedName>
        <fullName evidence="8">Sigma-70 family RNA polymerase sigma factor</fullName>
    </submittedName>
</protein>
<evidence type="ECO:0000313" key="8">
    <source>
        <dbReference type="EMBL" id="GAA2344419.1"/>
    </source>
</evidence>
<dbReference type="Proteomes" id="UP001501444">
    <property type="component" value="Unassembled WGS sequence"/>
</dbReference>
<dbReference type="SUPFAM" id="SSF88946">
    <property type="entry name" value="Sigma2 domain of RNA polymerase sigma factors"/>
    <property type="match status" value="1"/>
</dbReference>
<dbReference type="InterPro" id="IPR014284">
    <property type="entry name" value="RNA_pol_sigma-70_dom"/>
</dbReference>
<dbReference type="Pfam" id="PF04542">
    <property type="entry name" value="Sigma70_r2"/>
    <property type="match status" value="1"/>
</dbReference>
<dbReference type="EMBL" id="BAAARV010000024">
    <property type="protein sequence ID" value="GAA2344419.1"/>
    <property type="molecule type" value="Genomic_DNA"/>
</dbReference>
<keyword evidence="5" id="KW-0804">Transcription</keyword>
<dbReference type="NCBIfam" id="TIGR02937">
    <property type="entry name" value="sigma70-ECF"/>
    <property type="match status" value="1"/>
</dbReference>
<feature type="domain" description="RNA polymerase sigma-70 region 2" evidence="6">
    <location>
        <begin position="8"/>
        <end position="74"/>
    </location>
</feature>
<evidence type="ECO:0000256" key="1">
    <source>
        <dbReference type="ARBA" id="ARBA00010641"/>
    </source>
</evidence>
<keyword evidence="3" id="KW-0731">Sigma factor</keyword>
<dbReference type="RefSeq" id="WP_344612966.1">
    <property type="nucleotide sequence ID" value="NZ_BAAARV010000024.1"/>
</dbReference>
<accession>A0ABN3G574</accession>
<evidence type="ECO:0000256" key="5">
    <source>
        <dbReference type="ARBA" id="ARBA00023163"/>
    </source>
</evidence>
<dbReference type="PANTHER" id="PTHR43133:SF52">
    <property type="entry name" value="ECF RNA POLYMERASE SIGMA FACTOR SIGL"/>
    <property type="match status" value="1"/>
</dbReference>
<dbReference type="PANTHER" id="PTHR43133">
    <property type="entry name" value="RNA POLYMERASE ECF-TYPE SIGMA FACTO"/>
    <property type="match status" value="1"/>
</dbReference>
<evidence type="ECO:0000259" key="7">
    <source>
        <dbReference type="Pfam" id="PF08281"/>
    </source>
</evidence>
<reference evidence="8 9" key="1">
    <citation type="journal article" date="2019" name="Int. J. Syst. Evol. Microbiol.">
        <title>The Global Catalogue of Microorganisms (GCM) 10K type strain sequencing project: providing services to taxonomists for standard genome sequencing and annotation.</title>
        <authorList>
            <consortium name="The Broad Institute Genomics Platform"/>
            <consortium name="The Broad Institute Genome Sequencing Center for Infectious Disease"/>
            <person name="Wu L."/>
            <person name="Ma J."/>
        </authorList>
    </citation>
    <scope>NUCLEOTIDE SEQUENCE [LARGE SCALE GENOMIC DNA]</scope>
    <source>
        <strain evidence="8 9">JCM 3272</strain>
    </source>
</reference>
<gene>
    <name evidence="8" type="ORF">GCM10010170_029960</name>
</gene>
<dbReference type="InterPro" id="IPR036388">
    <property type="entry name" value="WH-like_DNA-bd_sf"/>
</dbReference>
<dbReference type="CDD" id="cd06171">
    <property type="entry name" value="Sigma70_r4"/>
    <property type="match status" value="1"/>
</dbReference>
<evidence type="ECO:0000256" key="3">
    <source>
        <dbReference type="ARBA" id="ARBA00023082"/>
    </source>
</evidence>
<dbReference type="InterPro" id="IPR013249">
    <property type="entry name" value="RNA_pol_sigma70_r4_t2"/>
</dbReference>
<keyword evidence="2" id="KW-0805">Transcription regulation</keyword>
<evidence type="ECO:0000256" key="4">
    <source>
        <dbReference type="ARBA" id="ARBA00023125"/>
    </source>
</evidence>
<dbReference type="Gene3D" id="1.10.10.10">
    <property type="entry name" value="Winged helix-like DNA-binding domain superfamily/Winged helix DNA-binding domain"/>
    <property type="match status" value="1"/>
</dbReference>
<evidence type="ECO:0000256" key="2">
    <source>
        <dbReference type="ARBA" id="ARBA00023015"/>
    </source>
</evidence>